<accession>A0A7X4H1Y3</accession>
<evidence type="ECO:0000256" key="3">
    <source>
        <dbReference type="ARBA" id="ARBA00022729"/>
    </source>
</evidence>
<name>A0A7X4H1Y3_9BURK</name>
<comment type="caution">
    <text evidence="5">The sequence shown here is derived from an EMBL/GenBank/DDBJ whole genome shotgun (WGS) entry which is preliminary data.</text>
</comment>
<dbReference type="AlphaFoldDB" id="A0A7X4H1Y3"/>
<protein>
    <submittedName>
        <fullName evidence="5">ABC transporter substrate-binding protein</fullName>
    </submittedName>
</protein>
<evidence type="ECO:0000256" key="1">
    <source>
        <dbReference type="ARBA" id="ARBA00004418"/>
    </source>
</evidence>
<proteinExistence type="inferred from homology"/>
<dbReference type="CDD" id="cd01008">
    <property type="entry name" value="PBP2_NrtA_SsuA_CpmA_like"/>
    <property type="match status" value="1"/>
</dbReference>
<evidence type="ECO:0000256" key="2">
    <source>
        <dbReference type="ARBA" id="ARBA00010742"/>
    </source>
</evidence>
<comment type="subcellular location">
    <subcellularLocation>
        <location evidence="1">Periplasm</location>
    </subcellularLocation>
</comment>
<dbReference type="RefSeq" id="WP_161050581.1">
    <property type="nucleotide sequence ID" value="NZ_WWCR01000014.1"/>
</dbReference>
<dbReference type="Pfam" id="PF09084">
    <property type="entry name" value="NMT1"/>
    <property type="match status" value="1"/>
</dbReference>
<dbReference type="GO" id="GO:0042597">
    <property type="term" value="C:periplasmic space"/>
    <property type="evidence" value="ECO:0007669"/>
    <property type="project" value="UniProtKB-SubCell"/>
</dbReference>
<feature type="domain" description="SsuA/THI5-like" evidence="4">
    <location>
        <begin position="24"/>
        <end position="231"/>
    </location>
</feature>
<dbReference type="Gene3D" id="3.40.190.10">
    <property type="entry name" value="Periplasmic binding protein-like II"/>
    <property type="match status" value="2"/>
</dbReference>
<feature type="non-terminal residue" evidence="5">
    <location>
        <position position="1"/>
    </location>
</feature>
<dbReference type="GO" id="GO:0042918">
    <property type="term" value="P:alkanesulfonate transmembrane transport"/>
    <property type="evidence" value="ECO:0007669"/>
    <property type="project" value="TreeGrafter"/>
</dbReference>
<gene>
    <name evidence="5" type="ORF">GTP56_14490</name>
</gene>
<evidence type="ECO:0000313" key="6">
    <source>
        <dbReference type="Proteomes" id="UP000469734"/>
    </source>
</evidence>
<dbReference type="SUPFAM" id="SSF53850">
    <property type="entry name" value="Periplasmic binding protein-like II"/>
    <property type="match status" value="1"/>
</dbReference>
<dbReference type="InterPro" id="IPR015168">
    <property type="entry name" value="SsuA/THI5"/>
</dbReference>
<comment type="similarity">
    <text evidence="2">Belongs to the bacterial solute-binding protein SsuA/TauA family.</text>
</comment>
<evidence type="ECO:0000259" key="4">
    <source>
        <dbReference type="Pfam" id="PF09084"/>
    </source>
</evidence>
<dbReference type="PANTHER" id="PTHR30024">
    <property type="entry name" value="ALIPHATIC SULFONATES-BINDING PROTEIN-RELATED"/>
    <property type="match status" value="1"/>
</dbReference>
<reference evidence="5 6" key="1">
    <citation type="submission" date="2019-12" db="EMBL/GenBank/DDBJ databases">
        <title>Novel species isolated from a subtropical stream in China.</title>
        <authorList>
            <person name="Lu H."/>
        </authorList>
    </citation>
    <scope>NUCLEOTIDE SEQUENCE [LARGE SCALE GENOMIC DNA]</scope>
    <source>
        <strain evidence="5 6">FT134W</strain>
    </source>
</reference>
<dbReference type="EMBL" id="WWCR01000014">
    <property type="protein sequence ID" value="MYM73400.1"/>
    <property type="molecule type" value="Genomic_DNA"/>
</dbReference>
<evidence type="ECO:0000313" key="5">
    <source>
        <dbReference type="EMBL" id="MYM73400.1"/>
    </source>
</evidence>
<keyword evidence="3" id="KW-0732">Signal</keyword>
<dbReference type="Proteomes" id="UP000469734">
    <property type="component" value="Unassembled WGS sequence"/>
</dbReference>
<organism evidence="5 6">
    <name type="scientific">Duganella margarita</name>
    <dbReference type="NCBI Taxonomy" id="2692170"/>
    <lineage>
        <taxon>Bacteria</taxon>
        <taxon>Pseudomonadati</taxon>
        <taxon>Pseudomonadota</taxon>
        <taxon>Betaproteobacteria</taxon>
        <taxon>Burkholderiales</taxon>
        <taxon>Oxalobacteraceae</taxon>
        <taxon>Telluria group</taxon>
        <taxon>Duganella</taxon>
    </lineage>
</organism>
<dbReference type="PANTHER" id="PTHR30024:SF47">
    <property type="entry name" value="TAURINE-BINDING PERIPLASMIC PROTEIN"/>
    <property type="match status" value="1"/>
</dbReference>
<sequence length="309" mass="33018">PPPAPPAEVALTIATNTAYVGACPVMAAQRQGYFAAQRLRVTLQPHSSGKQALEAVLSRQAELATVADIPVVLAALDGRPVQILATIFRTGRDHGLVARRDRGIHSGADLRGKRIGVTLATSGHFALEVWLNRQRLDTADVTLVNYAPAALLPALAGGAVDAISGWDPFLDSAQQALGAGALRFSDADVYQSIYNMVALAGYLRQQPQTAVRLLRALDQGEQFCRRHPQQAMAFLAGLSPAGRAAVLAAWPAHHFGLELDQSLLLALEDQARWAIKNGLGASRQVPNFLDYVATDALQAVRPAEVTILY</sequence>